<evidence type="ECO:0000313" key="3">
    <source>
        <dbReference type="Proteomes" id="UP000829069"/>
    </source>
</evidence>
<evidence type="ECO:0000313" key="2">
    <source>
        <dbReference type="EMBL" id="UNK44362.1"/>
    </source>
</evidence>
<name>A0ABY3W4R6_9MICC</name>
<dbReference type="EMBL" id="CP093326">
    <property type="protein sequence ID" value="UNK44362.1"/>
    <property type="molecule type" value="Genomic_DNA"/>
</dbReference>
<dbReference type="Proteomes" id="UP000829069">
    <property type="component" value="Chromosome"/>
</dbReference>
<keyword evidence="1" id="KW-0472">Membrane</keyword>
<protein>
    <submittedName>
        <fullName evidence="2">Uncharacterized protein</fullName>
    </submittedName>
</protein>
<reference evidence="2 3" key="1">
    <citation type="submission" date="2022-03" db="EMBL/GenBank/DDBJ databases">
        <title>Isotopic signatures of nitrous oxide derived from detoxification processes.</title>
        <authorList>
            <person name="Behrendt U."/>
            <person name="Buchen C."/>
            <person name="Well R."/>
            <person name="Ulrich A."/>
            <person name="Rohe L."/>
            <person name="Kolb S."/>
            <person name="Schloter M."/>
            <person name="Horn M.A."/>
            <person name="Augustin J."/>
        </authorList>
    </citation>
    <scope>NUCLEOTIDE SEQUENCE [LARGE SCALE GENOMIC DNA]</scope>
    <source>
        <strain evidence="2 3">S4-C24</strain>
    </source>
</reference>
<feature type="transmembrane region" description="Helical" evidence="1">
    <location>
        <begin position="99"/>
        <end position="121"/>
    </location>
</feature>
<proteinExistence type="predicted"/>
<dbReference type="RefSeq" id="WP_241912870.1">
    <property type="nucleotide sequence ID" value="NZ_CP093326.1"/>
</dbReference>
<gene>
    <name evidence="2" type="ORF">MNQ99_10110</name>
</gene>
<keyword evidence="1" id="KW-1133">Transmembrane helix</keyword>
<accession>A0ABY3W4R6</accession>
<keyword evidence="3" id="KW-1185">Reference proteome</keyword>
<sequence>MNAPKTFPDASSESLGQAVSTRPRAGLSARVAFVIALVAVVFTWLTSFVAPLAAQRAAARLDYDNIFTFWTIAWGIVLVLDLVALVLGARGARQPTGKVLSGVAIGIGATGALGVLVTNFVTFQVLPFLR</sequence>
<feature type="transmembrane region" description="Helical" evidence="1">
    <location>
        <begin position="66"/>
        <end position="87"/>
    </location>
</feature>
<organism evidence="2 3">
    <name type="scientific">Arthrobacter sulfonylureivorans</name>
    <dbReference type="NCBI Taxonomy" id="2486855"/>
    <lineage>
        <taxon>Bacteria</taxon>
        <taxon>Bacillati</taxon>
        <taxon>Actinomycetota</taxon>
        <taxon>Actinomycetes</taxon>
        <taxon>Micrococcales</taxon>
        <taxon>Micrococcaceae</taxon>
        <taxon>Arthrobacter</taxon>
    </lineage>
</organism>
<evidence type="ECO:0000256" key="1">
    <source>
        <dbReference type="SAM" id="Phobius"/>
    </source>
</evidence>
<keyword evidence="1" id="KW-0812">Transmembrane</keyword>
<feature type="transmembrane region" description="Helical" evidence="1">
    <location>
        <begin position="31"/>
        <end position="54"/>
    </location>
</feature>